<evidence type="ECO:0000313" key="1">
    <source>
        <dbReference type="EMBL" id="GFX97222.1"/>
    </source>
</evidence>
<accession>A0A8X6RQK5</accession>
<name>A0A8X6RQK5_TRICX</name>
<sequence length="85" mass="9871">MEAMDHGELYYVEIPPVNQYDIKVKRQTSHPYSGDRPYKGEKDYSDDLTDEITHFVQSIPGFQECDEDTETWMAIDAEDSAVFKC</sequence>
<dbReference type="AlphaFoldDB" id="A0A8X6RQK5"/>
<dbReference type="EMBL" id="BMAU01021196">
    <property type="protein sequence ID" value="GFX97222.1"/>
    <property type="molecule type" value="Genomic_DNA"/>
</dbReference>
<reference evidence="1" key="1">
    <citation type="submission" date="2020-08" db="EMBL/GenBank/DDBJ databases">
        <title>Multicomponent nature underlies the extraordinary mechanical properties of spider dragline silk.</title>
        <authorList>
            <person name="Kono N."/>
            <person name="Nakamura H."/>
            <person name="Mori M."/>
            <person name="Yoshida Y."/>
            <person name="Ohtoshi R."/>
            <person name="Malay A.D."/>
            <person name="Moran D.A.P."/>
            <person name="Tomita M."/>
            <person name="Numata K."/>
            <person name="Arakawa K."/>
        </authorList>
    </citation>
    <scope>NUCLEOTIDE SEQUENCE</scope>
</reference>
<comment type="caution">
    <text evidence="1">The sequence shown here is derived from an EMBL/GenBank/DDBJ whole genome shotgun (WGS) entry which is preliminary data.</text>
</comment>
<gene>
    <name evidence="1" type="ORF">TNCV_557121</name>
</gene>
<organism evidence="1 2">
    <name type="scientific">Trichonephila clavipes</name>
    <name type="common">Golden silk orbweaver</name>
    <name type="synonym">Nephila clavipes</name>
    <dbReference type="NCBI Taxonomy" id="2585209"/>
    <lineage>
        <taxon>Eukaryota</taxon>
        <taxon>Metazoa</taxon>
        <taxon>Ecdysozoa</taxon>
        <taxon>Arthropoda</taxon>
        <taxon>Chelicerata</taxon>
        <taxon>Arachnida</taxon>
        <taxon>Araneae</taxon>
        <taxon>Araneomorphae</taxon>
        <taxon>Entelegynae</taxon>
        <taxon>Araneoidea</taxon>
        <taxon>Nephilidae</taxon>
        <taxon>Trichonephila</taxon>
    </lineage>
</organism>
<keyword evidence="2" id="KW-1185">Reference proteome</keyword>
<evidence type="ECO:0000313" key="2">
    <source>
        <dbReference type="Proteomes" id="UP000887159"/>
    </source>
</evidence>
<protein>
    <submittedName>
        <fullName evidence="1">Uncharacterized protein</fullName>
    </submittedName>
</protein>
<proteinExistence type="predicted"/>
<dbReference type="Proteomes" id="UP000887159">
    <property type="component" value="Unassembled WGS sequence"/>
</dbReference>